<dbReference type="Gene3D" id="2.20.110.10">
    <property type="entry name" value="Histone H3 K4-specific methyltransferase SET7/9 N-terminal domain"/>
    <property type="match status" value="2"/>
</dbReference>
<dbReference type="Pfam" id="PF02493">
    <property type="entry name" value="MORN"/>
    <property type="match status" value="4"/>
</dbReference>
<evidence type="ECO:0000259" key="3">
    <source>
        <dbReference type="PROSITE" id="PS51205"/>
    </source>
</evidence>
<feature type="domain" description="VPS9" evidence="3">
    <location>
        <begin position="539"/>
        <end position="688"/>
    </location>
</feature>
<keyword evidence="4" id="KW-1185">Reference proteome</keyword>
<protein>
    <submittedName>
        <fullName evidence="5">VPS9 domain-containing protein</fullName>
    </submittedName>
</protein>
<dbReference type="InterPro" id="IPR051984">
    <property type="entry name" value="Alsin"/>
</dbReference>
<proteinExistence type="predicted"/>
<dbReference type="InterPro" id="IPR003123">
    <property type="entry name" value="VPS9"/>
</dbReference>
<dbReference type="Pfam" id="PF26202">
    <property type="entry name" value="HA_Alsin"/>
    <property type="match status" value="1"/>
</dbReference>
<dbReference type="GO" id="GO:0005085">
    <property type="term" value="F:guanyl-nucleotide exchange factor activity"/>
    <property type="evidence" value="ECO:0007669"/>
    <property type="project" value="TreeGrafter"/>
</dbReference>
<dbReference type="Gene3D" id="1.20.1050.80">
    <property type="entry name" value="VPS9 domain"/>
    <property type="match status" value="1"/>
</dbReference>
<feature type="region of interest" description="Disordered" evidence="2">
    <location>
        <begin position="449"/>
        <end position="483"/>
    </location>
</feature>
<dbReference type="InterPro" id="IPR037191">
    <property type="entry name" value="VPS9_dom_sf"/>
</dbReference>
<evidence type="ECO:0000256" key="2">
    <source>
        <dbReference type="SAM" id="MobiDB-lite"/>
    </source>
</evidence>
<dbReference type="SMART" id="SM00698">
    <property type="entry name" value="MORN"/>
    <property type="match status" value="4"/>
</dbReference>
<evidence type="ECO:0000313" key="4">
    <source>
        <dbReference type="Proteomes" id="UP000887574"/>
    </source>
</evidence>
<accession>A0A915CW92</accession>
<dbReference type="GO" id="GO:0031267">
    <property type="term" value="F:small GTPase binding"/>
    <property type="evidence" value="ECO:0007669"/>
    <property type="project" value="TreeGrafter"/>
</dbReference>
<dbReference type="GO" id="GO:0005737">
    <property type="term" value="C:cytoplasm"/>
    <property type="evidence" value="ECO:0007669"/>
    <property type="project" value="TreeGrafter"/>
</dbReference>
<dbReference type="SUPFAM" id="SSF109993">
    <property type="entry name" value="VPS9 domain"/>
    <property type="match status" value="1"/>
</dbReference>
<dbReference type="AlphaFoldDB" id="A0A915CW92"/>
<organism evidence="4 5">
    <name type="scientific">Ditylenchus dipsaci</name>
    <dbReference type="NCBI Taxonomy" id="166011"/>
    <lineage>
        <taxon>Eukaryota</taxon>
        <taxon>Metazoa</taxon>
        <taxon>Ecdysozoa</taxon>
        <taxon>Nematoda</taxon>
        <taxon>Chromadorea</taxon>
        <taxon>Rhabditida</taxon>
        <taxon>Tylenchina</taxon>
        <taxon>Tylenchomorpha</taxon>
        <taxon>Sphaerularioidea</taxon>
        <taxon>Anguinidae</taxon>
        <taxon>Anguininae</taxon>
        <taxon>Ditylenchus</taxon>
    </lineage>
</organism>
<reference evidence="5" key="1">
    <citation type="submission" date="2022-11" db="UniProtKB">
        <authorList>
            <consortium name="WormBaseParasite"/>
        </authorList>
    </citation>
    <scope>IDENTIFICATION</scope>
</reference>
<keyword evidence="1" id="KW-0677">Repeat</keyword>
<dbReference type="Proteomes" id="UP000887574">
    <property type="component" value="Unplaced"/>
</dbReference>
<sequence>MKLPLESITPGPLISRQGLTNRPASDKWNVYKGQWKSGKVHGLASIEWANGDTYEGYCQMGQPHGHGVMRSVQPQIGQVVYVGAWENGVKHGYGVQSTNRERYLGIWFDDQKHGKGCLISIDGTYHEGIWERNRFVRGTVVYEQMDAGEKSFGGMTNQGPRAPPASFEGEFEKIGVANGKGVLQLTPFDKITGSMYGNILSGELRITNAIYTRTNLNINAFGAEIHIIEKEPIENQWAVPAEVKWVELFAHFLEDDLDDIGAEVGLQTLRGEHDDSWASLEADHEAMEISKRAWNRLVSTLAKLKLQRGLKFDDRLERIPGNDLQWSSTYYATVAEFWHLCITTFHHPLNRLIRGVVEVFCQSYNNIGTHSVMYDASILELHSLIRRTYEVVRRLFPKLPPPEDMYMAVPNTRGNSFSSCTTTTHSCSSTSTEETLSIESLANLANLETTAEEESPVRGSNSRSSEEQLPSTSKAGLREDTTLSVGEENRDDFQVATPCCDFVIHHLFSQCYAELFIMYSVRCEEMDRKYWERVVYLNAYTDARLLKYLDVNSELWPTDSENTKAMDTFTIRVTARRKFYESAIHTFQRLSGVFNPINKLAILAETFSEISACVSQFSSVGKTHVWTGDELLPAFIYVVVRAQLQHLGAEIRLISDFCPQIIEAGQIDMMFTNLRAAYVQICTDKCNP</sequence>
<dbReference type="Pfam" id="PF02204">
    <property type="entry name" value="VPS9"/>
    <property type="match status" value="1"/>
</dbReference>
<dbReference type="GO" id="GO:0016197">
    <property type="term" value="P:endosomal transport"/>
    <property type="evidence" value="ECO:0007669"/>
    <property type="project" value="TreeGrafter"/>
</dbReference>
<name>A0A915CW92_9BILA</name>
<dbReference type="PROSITE" id="PS51205">
    <property type="entry name" value="VPS9"/>
    <property type="match status" value="1"/>
</dbReference>
<evidence type="ECO:0000313" key="5">
    <source>
        <dbReference type="WBParaSite" id="jg13022"/>
    </source>
</evidence>
<dbReference type="InterPro" id="IPR059093">
    <property type="entry name" value="HA_Alsin"/>
</dbReference>
<dbReference type="SUPFAM" id="SSF82185">
    <property type="entry name" value="Histone H3 K4-specific methyltransferase SET7/9 N-terminal domain"/>
    <property type="match status" value="1"/>
</dbReference>
<evidence type="ECO:0000256" key="1">
    <source>
        <dbReference type="ARBA" id="ARBA00022737"/>
    </source>
</evidence>
<feature type="compositionally biased region" description="Polar residues" evidence="2">
    <location>
        <begin position="458"/>
        <end position="474"/>
    </location>
</feature>
<dbReference type="InterPro" id="IPR003409">
    <property type="entry name" value="MORN"/>
</dbReference>
<dbReference type="PANTHER" id="PTHR46089">
    <property type="entry name" value="ALSIN HOMOLOG"/>
    <property type="match status" value="1"/>
</dbReference>
<dbReference type="WBParaSite" id="jg13022">
    <property type="protein sequence ID" value="jg13022"/>
    <property type="gene ID" value="jg13022"/>
</dbReference>
<dbReference type="PANTHER" id="PTHR46089:SF2">
    <property type="entry name" value="ALSIN HOMOLOG"/>
    <property type="match status" value="1"/>
</dbReference>